<organism evidence="1 2">
    <name type="scientific">Lachnobacterium bovis DSM 14045</name>
    <dbReference type="NCBI Taxonomy" id="1122142"/>
    <lineage>
        <taxon>Bacteria</taxon>
        <taxon>Bacillati</taxon>
        <taxon>Bacillota</taxon>
        <taxon>Clostridia</taxon>
        <taxon>Lachnospirales</taxon>
        <taxon>Lachnospiraceae</taxon>
        <taxon>Lachnobacterium</taxon>
    </lineage>
</organism>
<protein>
    <recommendedName>
        <fullName evidence="3">LytTr DNA-binding domain-containing protein</fullName>
    </recommendedName>
</protein>
<dbReference type="STRING" id="1122142.SAMN02910414_00407"/>
<dbReference type="EMBL" id="FNPG01000005">
    <property type="protein sequence ID" value="SDX95226.1"/>
    <property type="molecule type" value="Genomic_DNA"/>
</dbReference>
<sequence length="94" mass="10775">MKINIDVDDTLEQNYITIHCKELCDEILELQSSLVNKSSGSLRISAFQDNVEYFLELKNIVFMESAGNYILIHTSLQISCSSMRVLRRTSLSRT</sequence>
<name>A0A1H3FW78_9FIRM</name>
<evidence type="ECO:0000313" key="1">
    <source>
        <dbReference type="EMBL" id="SDX95226.1"/>
    </source>
</evidence>
<accession>A0A1H3FW78</accession>
<proteinExistence type="predicted"/>
<dbReference type="AlphaFoldDB" id="A0A1H3FW78"/>
<evidence type="ECO:0000313" key="2">
    <source>
        <dbReference type="Proteomes" id="UP000183918"/>
    </source>
</evidence>
<gene>
    <name evidence="1" type="ORF">SAMN02910414_00407</name>
</gene>
<keyword evidence="2" id="KW-1185">Reference proteome</keyword>
<dbReference type="Proteomes" id="UP000183918">
    <property type="component" value="Unassembled WGS sequence"/>
</dbReference>
<evidence type="ECO:0008006" key="3">
    <source>
        <dbReference type="Google" id="ProtNLM"/>
    </source>
</evidence>
<reference evidence="1 2" key="1">
    <citation type="submission" date="2016-10" db="EMBL/GenBank/DDBJ databases">
        <authorList>
            <person name="de Groot N.N."/>
        </authorList>
    </citation>
    <scope>NUCLEOTIDE SEQUENCE [LARGE SCALE GENOMIC DNA]</scope>
    <source>
        <strain evidence="1 2">DSM 14045</strain>
    </source>
</reference>